<keyword evidence="4 13" id="KW-0813">Transport</keyword>
<dbReference type="PROSITE" id="PS00211">
    <property type="entry name" value="ABC_TRANSPORTER_1"/>
    <property type="match status" value="1"/>
</dbReference>
<evidence type="ECO:0000256" key="4">
    <source>
        <dbReference type="ARBA" id="ARBA00022448"/>
    </source>
</evidence>
<dbReference type="InterPro" id="IPR035906">
    <property type="entry name" value="MetI-like_sf"/>
</dbReference>
<gene>
    <name evidence="17" type="ORF">GCM10023350_39230</name>
</gene>
<dbReference type="CDD" id="cd06261">
    <property type="entry name" value="TM_PBP2"/>
    <property type="match status" value="1"/>
</dbReference>
<evidence type="ECO:0000259" key="15">
    <source>
        <dbReference type="PROSITE" id="PS50893"/>
    </source>
</evidence>
<reference evidence="18" key="1">
    <citation type="journal article" date="2019" name="Int. J. Syst. Evol. Microbiol.">
        <title>The Global Catalogue of Microorganisms (GCM) 10K type strain sequencing project: providing services to taxonomists for standard genome sequencing and annotation.</title>
        <authorList>
            <consortium name="The Broad Institute Genomics Platform"/>
            <consortium name="The Broad Institute Genome Sequencing Center for Infectious Disease"/>
            <person name="Wu L."/>
            <person name="Ma J."/>
        </authorList>
    </citation>
    <scope>NUCLEOTIDE SEQUENCE [LARGE SCALE GENOMIC DNA]</scope>
    <source>
        <strain evidence="18">JCM 18532</strain>
    </source>
</reference>
<organism evidence="17 18">
    <name type="scientific">Nocardioides endophyticus</name>
    <dbReference type="NCBI Taxonomy" id="1353775"/>
    <lineage>
        <taxon>Bacteria</taxon>
        <taxon>Bacillati</taxon>
        <taxon>Actinomycetota</taxon>
        <taxon>Actinomycetes</taxon>
        <taxon>Propionibacteriales</taxon>
        <taxon>Nocardioidaceae</taxon>
        <taxon>Nocardioides</taxon>
    </lineage>
</organism>
<dbReference type="InterPro" id="IPR027417">
    <property type="entry name" value="P-loop_NTPase"/>
</dbReference>
<dbReference type="InterPro" id="IPR017871">
    <property type="entry name" value="ABC_transporter-like_CS"/>
</dbReference>
<evidence type="ECO:0000256" key="3">
    <source>
        <dbReference type="ARBA" id="ARBA00005417"/>
    </source>
</evidence>
<evidence type="ECO:0000256" key="6">
    <source>
        <dbReference type="ARBA" id="ARBA00022519"/>
    </source>
</evidence>
<feature type="region of interest" description="Disordered" evidence="14">
    <location>
        <begin position="281"/>
        <end position="300"/>
    </location>
</feature>
<dbReference type="SMART" id="SM00382">
    <property type="entry name" value="AAA"/>
    <property type="match status" value="1"/>
</dbReference>
<comment type="similarity">
    <text evidence="13">Belongs to the binding-protein-dependent transport system permease family.</text>
</comment>
<name>A0ABP8Z9C5_9ACTN</name>
<evidence type="ECO:0000256" key="5">
    <source>
        <dbReference type="ARBA" id="ARBA00022475"/>
    </source>
</evidence>
<evidence type="ECO:0000256" key="1">
    <source>
        <dbReference type="ARBA" id="ARBA00004141"/>
    </source>
</evidence>
<dbReference type="PROSITE" id="PS50928">
    <property type="entry name" value="ABC_TM1"/>
    <property type="match status" value="1"/>
</dbReference>
<dbReference type="SUPFAM" id="SSF52540">
    <property type="entry name" value="P-loop containing nucleoside triphosphate hydrolases"/>
    <property type="match status" value="1"/>
</dbReference>
<dbReference type="Gene3D" id="1.10.3720.10">
    <property type="entry name" value="MetI-like"/>
    <property type="match status" value="1"/>
</dbReference>
<keyword evidence="11 13" id="KW-1133">Transmembrane helix</keyword>
<dbReference type="PANTHER" id="PTHR43297">
    <property type="entry name" value="OLIGOPEPTIDE TRANSPORT ATP-BINDING PROTEIN APPD"/>
    <property type="match status" value="1"/>
</dbReference>
<dbReference type="InterPro" id="IPR013563">
    <property type="entry name" value="Oligopep_ABC_C"/>
</dbReference>
<dbReference type="Proteomes" id="UP001499882">
    <property type="component" value="Unassembled WGS sequence"/>
</dbReference>
<dbReference type="Pfam" id="PF00005">
    <property type="entry name" value="ABC_tran"/>
    <property type="match status" value="1"/>
</dbReference>
<evidence type="ECO:0000313" key="17">
    <source>
        <dbReference type="EMBL" id="GAA4750227.1"/>
    </source>
</evidence>
<feature type="domain" description="ABC transmembrane type-1" evidence="16">
    <location>
        <begin position="76"/>
        <end position="266"/>
    </location>
</feature>
<evidence type="ECO:0000256" key="7">
    <source>
        <dbReference type="ARBA" id="ARBA00022692"/>
    </source>
</evidence>
<evidence type="ECO:0000256" key="11">
    <source>
        <dbReference type="ARBA" id="ARBA00022989"/>
    </source>
</evidence>
<dbReference type="InterPro" id="IPR000515">
    <property type="entry name" value="MetI-like"/>
</dbReference>
<feature type="transmembrane region" description="Helical" evidence="13">
    <location>
        <begin position="116"/>
        <end position="137"/>
    </location>
</feature>
<dbReference type="RefSeq" id="WP_345528651.1">
    <property type="nucleotide sequence ID" value="NZ_BAABKN010000024.1"/>
</dbReference>
<evidence type="ECO:0000256" key="9">
    <source>
        <dbReference type="ARBA" id="ARBA00022840"/>
    </source>
</evidence>
<keyword evidence="7 13" id="KW-0812">Transmembrane</keyword>
<sequence length="579" mass="61267">MLSSLYVRAFFKDRAGVLALLGVLVVVLLAILGPIFAQDAATRIDASAAGGGSSAAHWLGTDDLGRDVLARTIVATRLSLLLAISATLIAGVVGVAWGLTLASVQHPRMRAVGSNILNVVLAFPPIIVAIFIAVILGVGGRSAAIAVGVAVAPRFARVVYTLASSVSAREYVHAARVLGLSRRRVLLRHILPNVADTLWIATFLEISGALLFISALSFLGLGVQPLAFDWGSLLTSGLDNMYTTPAAVLGPAVMIVVTGLVFGFLGEAVARAGNPQRWAVTRPKRLSPRSAGGAGSEVLHEHRLAETSANEEMVLRVENLSVTIPTEDGEFCPVNQVSFEVRKGEVLGIVGESGSGKSLTAMSIAGIAPAQAQVVADRLEIAGEDQLDKPRRAGQVAMVFQDPMNSLNPALRITTQMTESLRAHRGLTAAAASLKALNALRDVHLTNPETRMRQYPHELSGGMRQRVSVAMGLVMSTPLLLADEPTTALDVTTQAQVISLLRDLRAEGMGIVIVSHDMGVIGEICDRVLVMYGGRIVERGLVEKVLTSPQHPYTQTLIDAVPDIDDDSGRWLGKTEATS</sequence>
<dbReference type="Pfam" id="PF08352">
    <property type="entry name" value="oligo_HPY"/>
    <property type="match status" value="1"/>
</dbReference>
<feature type="transmembrane region" description="Helical" evidence="13">
    <location>
        <begin position="198"/>
        <end position="222"/>
    </location>
</feature>
<dbReference type="Pfam" id="PF00528">
    <property type="entry name" value="BPD_transp_1"/>
    <property type="match status" value="1"/>
</dbReference>
<comment type="subcellular location">
    <subcellularLocation>
        <location evidence="13">Cell membrane</location>
        <topology evidence="13">Multi-pass membrane protein</topology>
    </subcellularLocation>
    <subcellularLocation>
        <location evidence="2">Cell membrane</location>
        <topology evidence="2">Peripheral membrane protein</topology>
    </subcellularLocation>
    <subcellularLocation>
        <location evidence="1">Membrane</location>
        <topology evidence="1">Multi-pass membrane protein</topology>
    </subcellularLocation>
</comment>
<evidence type="ECO:0000313" key="18">
    <source>
        <dbReference type="Proteomes" id="UP001499882"/>
    </source>
</evidence>
<keyword evidence="9" id="KW-0067">ATP-binding</keyword>
<keyword evidence="5" id="KW-1003">Cell membrane</keyword>
<feature type="domain" description="ABC transporter" evidence="15">
    <location>
        <begin position="315"/>
        <end position="558"/>
    </location>
</feature>
<keyword evidence="18" id="KW-1185">Reference proteome</keyword>
<proteinExistence type="inferred from homology"/>
<dbReference type="InterPro" id="IPR003593">
    <property type="entry name" value="AAA+_ATPase"/>
</dbReference>
<evidence type="ECO:0000256" key="14">
    <source>
        <dbReference type="SAM" id="MobiDB-lite"/>
    </source>
</evidence>
<feature type="transmembrane region" description="Helical" evidence="13">
    <location>
        <begin position="242"/>
        <end position="265"/>
    </location>
</feature>
<evidence type="ECO:0000256" key="12">
    <source>
        <dbReference type="ARBA" id="ARBA00023136"/>
    </source>
</evidence>
<dbReference type="Gene3D" id="3.40.50.300">
    <property type="entry name" value="P-loop containing nucleotide triphosphate hydrolases"/>
    <property type="match status" value="1"/>
</dbReference>
<dbReference type="InterPro" id="IPR050388">
    <property type="entry name" value="ABC_Ni/Peptide_Import"/>
</dbReference>
<keyword evidence="12 13" id="KW-0472">Membrane</keyword>
<comment type="similarity">
    <text evidence="3">Belongs to the ABC transporter superfamily.</text>
</comment>
<accession>A0ABP8Z9C5</accession>
<dbReference type="SUPFAM" id="SSF161098">
    <property type="entry name" value="MetI-like"/>
    <property type="match status" value="1"/>
</dbReference>
<evidence type="ECO:0000256" key="13">
    <source>
        <dbReference type="RuleBase" id="RU363032"/>
    </source>
</evidence>
<protein>
    <submittedName>
        <fullName evidence="17">Dipeptide/oligopeptide/nickel ABC transporter permease/ATP-binding protein</fullName>
    </submittedName>
</protein>
<keyword evidence="6" id="KW-0997">Cell inner membrane</keyword>
<evidence type="ECO:0000256" key="2">
    <source>
        <dbReference type="ARBA" id="ARBA00004202"/>
    </source>
</evidence>
<comment type="caution">
    <text evidence="17">The sequence shown here is derived from an EMBL/GenBank/DDBJ whole genome shotgun (WGS) entry which is preliminary data.</text>
</comment>
<evidence type="ECO:0000256" key="8">
    <source>
        <dbReference type="ARBA" id="ARBA00022741"/>
    </source>
</evidence>
<evidence type="ECO:0000259" key="16">
    <source>
        <dbReference type="PROSITE" id="PS50928"/>
    </source>
</evidence>
<dbReference type="PROSITE" id="PS50893">
    <property type="entry name" value="ABC_TRANSPORTER_2"/>
    <property type="match status" value="1"/>
</dbReference>
<dbReference type="PANTHER" id="PTHR43297:SF14">
    <property type="entry name" value="ATPASE AAA-TYPE CORE DOMAIN-CONTAINING PROTEIN"/>
    <property type="match status" value="1"/>
</dbReference>
<keyword evidence="8" id="KW-0547">Nucleotide-binding</keyword>
<feature type="transmembrane region" description="Helical" evidence="13">
    <location>
        <begin position="80"/>
        <end position="104"/>
    </location>
</feature>
<keyword evidence="10" id="KW-1278">Translocase</keyword>
<evidence type="ECO:0000256" key="10">
    <source>
        <dbReference type="ARBA" id="ARBA00022967"/>
    </source>
</evidence>
<dbReference type="InterPro" id="IPR003439">
    <property type="entry name" value="ABC_transporter-like_ATP-bd"/>
</dbReference>
<dbReference type="EMBL" id="BAABKN010000024">
    <property type="protein sequence ID" value="GAA4750227.1"/>
    <property type="molecule type" value="Genomic_DNA"/>
</dbReference>
<dbReference type="CDD" id="cd03257">
    <property type="entry name" value="ABC_NikE_OppD_transporters"/>
    <property type="match status" value="1"/>
</dbReference>